<reference evidence="1" key="1">
    <citation type="submission" date="2014-11" db="EMBL/GenBank/DDBJ databases">
        <authorList>
            <person name="Amaro Gonzalez C."/>
        </authorList>
    </citation>
    <scope>NUCLEOTIDE SEQUENCE</scope>
</reference>
<reference evidence="1" key="2">
    <citation type="journal article" date="2015" name="Fish Shellfish Immunol.">
        <title>Early steps in the European eel (Anguilla anguilla)-Vibrio vulnificus interaction in the gills: Role of the RtxA13 toxin.</title>
        <authorList>
            <person name="Callol A."/>
            <person name="Pajuelo D."/>
            <person name="Ebbesson L."/>
            <person name="Teles M."/>
            <person name="MacKenzie S."/>
            <person name="Amaro C."/>
        </authorList>
    </citation>
    <scope>NUCLEOTIDE SEQUENCE</scope>
</reference>
<organism evidence="1">
    <name type="scientific">Anguilla anguilla</name>
    <name type="common">European freshwater eel</name>
    <name type="synonym">Muraena anguilla</name>
    <dbReference type="NCBI Taxonomy" id="7936"/>
    <lineage>
        <taxon>Eukaryota</taxon>
        <taxon>Metazoa</taxon>
        <taxon>Chordata</taxon>
        <taxon>Craniata</taxon>
        <taxon>Vertebrata</taxon>
        <taxon>Euteleostomi</taxon>
        <taxon>Actinopterygii</taxon>
        <taxon>Neopterygii</taxon>
        <taxon>Teleostei</taxon>
        <taxon>Anguilliformes</taxon>
        <taxon>Anguillidae</taxon>
        <taxon>Anguilla</taxon>
    </lineage>
</organism>
<evidence type="ECO:0000313" key="1">
    <source>
        <dbReference type="EMBL" id="JAH57096.1"/>
    </source>
</evidence>
<name>A0A0E9TU52_ANGAN</name>
<dbReference type="EMBL" id="GBXM01051481">
    <property type="protein sequence ID" value="JAH57096.1"/>
    <property type="molecule type" value="Transcribed_RNA"/>
</dbReference>
<accession>A0A0E9TU52</accession>
<protein>
    <submittedName>
        <fullName evidence="1">Uncharacterized protein</fullName>
    </submittedName>
</protein>
<dbReference type="AlphaFoldDB" id="A0A0E9TU52"/>
<sequence length="55" mass="6251">MEICCRFHCKRQLQNTSCSQLMFLLEPLTHGSACLTSRYITASRLDFALQNKQGG</sequence>
<proteinExistence type="predicted"/>